<dbReference type="Pfam" id="PF00069">
    <property type="entry name" value="Pkinase"/>
    <property type="match status" value="2"/>
</dbReference>
<name>A0ABQ9JKP8_9CUCU</name>
<keyword evidence="2" id="KW-0723">Serine/threonine-protein kinase</keyword>
<dbReference type="Pfam" id="PF22949">
    <property type="entry name" value="HRI2_3H"/>
    <property type="match status" value="1"/>
</dbReference>
<evidence type="ECO:0000256" key="10">
    <source>
        <dbReference type="SAM" id="Coils"/>
    </source>
</evidence>
<protein>
    <recommendedName>
        <fullName evidence="1">non-specific serine/threonine protein kinase</fullName>
        <ecNumber evidence="1">2.7.11.1</ecNumber>
    </recommendedName>
    <alternativeName>
        <fullName evidence="9">Heme-regulated eukaryotic initiation factor eIF-2-alpha kinase</fullName>
    </alternativeName>
</protein>
<dbReference type="InterPro" id="IPR050339">
    <property type="entry name" value="CC_SR_Kinase"/>
</dbReference>
<evidence type="ECO:0000256" key="1">
    <source>
        <dbReference type="ARBA" id="ARBA00012513"/>
    </source>
</evidence>
<dbReference type="PROSITE" id="PS00108">
    <property type="entry name" value="PROTEIN_KINASE_ST"/>
    <property type="match status" value="1"/>
</dbReference>
<feature type="coiled-coil region" evidence="10">
    <location>
        <begin position="513"/>
        <end position="540"/>
    </location>
</feature>
<dbReference type="InterPro" id="IPR008271">
    <property type="entry name" value="Ser/Thr_kinase_AS"/>
</dbReference>
<comment type="similarity">
    <text evidence="8">Belongs to the protein kinase superfamily. Ser/Thr protein kinase family. GCN2 subfamily.</text>
</comment>
<dbReference type="Gene3D" id="1.10.510.10">
    <property type="entry name" value="Transferase(Phosphotransferase) domain 1"/>
    <property type="match status" value="1"/>
</dbReference>
<keyword evidence="5" id="KW-0547">Nucleotide-binding</keyword>
<evidence type="ECO:0000259" key="11">
    <source>
        <dbReference type="PROSITE" id="PS50011"/>
    </source>
</evidence>
<proteinExistence type="inferred from homology"/>
<evidence type="ECO:0000256" key="2">
    <source>
        <dbReference type="ARBA" id="ARBA00022527"/>
    </source>
</evidence>
<keyword evidence="3" id="KW-0597">Phosphoprotein</keyword>
<reference evidence="12" key="1">
    <citation type="journal article" date="2023" name="Insect Mol. Biol.">
        <title>Genome sequencing provides insights into the evolution of gene families encoding plant cell wall-degrading enzymes in longhorned beetles.</title>
        <authorList>
            <person name="Shin N.R."/>
            <person name="Okamura Y."/>
            <person name="Kirsch R."/>
            <person name="Pauchet Y."/>
        </authorList>
    </citation>
    <scope>NUCLEOTIDE SEQUENCE</scope>
    <source>
        <strain evidence="12">MMC_N1</strain>
    </source>
</reference>
<accession>A0ABQ9JKP8</accession>
<keyword evidence="7" id="KW-0067">ATP-binding</keyword>
<dbReference type="InterPro" id="IPR011009">
    <property type="entry name" value="Kinase-like_dom_sf"/>
</dbReference>
<dbReference type="PANTHER" id="PTHR11042:SF187">
    <property type="entry name" value="EUKARYOTIC TRANSLATION INITIATION FACTOR 2-ALPHA KINASE 2"/>
    <property type="match status" value="1"/>
</dbReference>
<feature type="domain" description="Protein kinase" evidence="11">
    <location>
        <begin position="138"/>
        <end position="520"/>
    </location>
</feature>
<dbReference type="PROSITE" id="PS50011">
    <property type="entry name" value="PROTEIN_KINASE_DOM"/>
    <property type="match status" value="1"/>
</dbReference>
<keyword evidence="10" id="KW-0175">Coiled coil</keyword>
<evidence type="ECO:0000256" key="5">
    <source>
        <dbReference type="ARBA" id="ARBA00022741"/>
    </source>
</evidence>
<evidence type="ECO:0000256" key="8">
    <source>
        <dbReference type="ARBA" id="ARBA00037982"/>
    </source>
</evidence>
<dbReference type="InterPro" id="IPR000719">
    <property type="entry name" value="Prot_kinase_dom"/>
</dbReference>
<dbReference type="PANTHER" id="PTHR11042">
    <property type="entry name" value="EUKARYOTIC TRANSLATION INITIATION FACTOR 2-ALPHA KINASE EIF2-ALPHA KINASE -RELATED"/>
    <property type="match status" value="1"/>
</dbReference>
<evidence type="ECO:0000256" key="9">
    <source>
        <dbReference type="ARBA" id="ARBA00042914"/>
    </source>
</evidence>
<organism evidence="12 13">
    <name type="scientific">Molorchus minor</name>
    <dbReference type="NCBI Taxonomy" id="1323400"/>
    <lineage>
        <taxon>Eukaryota</taxon>
        <taxon>Metazoa</taxon>
        <taxon>Ecdysozoa</taxon>
        <taxon>Arthropoda</taxon>
        <taxon>Hexapoda</taxon>
        <taxon>Insecta</taxon>
        <taxon>Pterygota</taxon>
        <taxon>Neoptera</taxon>
        <taxon>Endopterygota</taxon>
        <taxon>Coleoptera</taxon>
        <taxon>Polyphaga</taxon>
        <taxon>Cucujiformia</taxon>
        <taxon>Chrysomeloidea</taxon>
        <taxon>Cerambycidae</taxon>
        <taxon>Lamiinae</taxon>
        <taxon>Monochamini</taxon>
        <taxon>Molorchus</taxon>
    </lineage>
</organism>
<evidence type="ECO:0000313" key="13">
    <source>
        <dbReference type="Proteomes" id="UP001162164"/>
    </source>
</evidence>
<evidence type="ECO:0000256" key="7">
    <source>
        <dbReference type="ARBA" id="ARBA00022840"/>
    </source>
</evidence>
<evidence type="ECO:0000313" key="12">
    <source>
        <dbReference type="EMBL" id="KAJ8978065.1"/>
    </source>
</evidence>
<keyword evidence="4" id="KW-0808">Transferase</keyword>
<keyword evidence="13" id="KW-1185">Reference proteome</keyword>
<comment type="caution">
    <text evidence="12">The sequence shown here is derived from an EMBL/GenBank/DDBJ whole genome shotgun (WGS) entry which is preliminary data.</text>
</comment>
<gene>
    <name evidence="12" type="ORF">NQ317_015872</name>
</gene>
<dbReference type="SMART" id="SM00220">
    <property type="entry name" value="S_TKc"/>
    <property type="match status" value="1"/>
</dbReference>
<dbReference type="SUPFAM" id="SSF56112">
    <property type="entry name" value="Protein kinase-like (PK-like)"/>
    <property type="match status" value="1"/>
</dbReference>
<dbReference type="Gene3D" id="3.30.200.20">
    <property type="entry name" value="Phosphorylase Kinase, domain 1"/>
    <property type="match status" value="1"/>
</dbReference>
<evidence type="ECO:0000256" key="6">
    <source>
        <dbReference type="ARBA" id="ARBA00022777"/>
    </source>
</evidence>
<evidence type="ECO:0000256" key="4">
    <source>
        <dbReference type="ARBA" id="ARBA00022679"/>
    </source>
</evidence>
<dbReference type="EMBL" id="JAPWTJ010000478">
    <property type="protein sequence ID" value="KAJ8978065.1"/>
    <property type="molecule type" value="Genomic_DNA"/>
</dbReference>
<dbReference type="InterPro" id="IPR054521">
    <property type="entry name" value="HRI2_3H"/>
</dbReference>
<keyword evidence="6" id="KW-0418">Kinase</keyword>
<dbReference type="Proteomes" id="UP001162164">
    <property type="component" value="Unassembled WGS sequence"/>
</dbReference>
<evidence type="ECO:0000256" key="3">
    <source>
        <dbReference type="ARBA" id="ARBA00022553"/>
    </source>
</evidence>
<sequence>MSKEDLSINDEKVFEVLNNDQLSPESHLQSQSVCIVPKPGKVSTPVSILIESLVKNVCTMLESDQNKASMMYKLICDKLFTMNLIDESYNMTEFEGMRSQYMKAFLQLVSSVKSGDKNLPLRPIWPTTEINSHYLREFEEIEYIAGGGFGQVYRVKHKLDGAEYAVKSIAIRSEGIESVRNYLSEVKTFASMNHPNIVQYKAAWLEIGPPANTVMVENKTEDTTVSENTSECDSKHTNNYVYHKNCTESFTNENYEDSTDFEIDFEHSVSGANSRKPCRTYNKLLNRRHSVSEGGKSVFKLDIKEIEKLKIYNKTRIKWATLYIQMALCHSTLKQWLERRNAISDPRKAVVHINDQVIRFNTINQILIQLLKGLEYIHSKGIVHHDIKPSNIFIQIENKSILIQLGDFGLACPLQNVHHSLAFGTKLYAAPEQLAGKCNPKSDIYSVGIVLFELVENFSTDMERVKQITELRKGHISSKLLINHPEFAKLIGKLTIKNPDDRPDTTTLLNTLRSTESEQIEQLKVQLAEKDEEILHLKELLRSHGIKSV</sequence>
<dbReference type="EC" id="2.7.11.1" evidence="1"/>